<dbReference type="Proteomes" id="UP001220324">
    <property type="component" value="Unassembled WGS sequence"/>
</dbReference>
<protein>
    <submittedName>
        <fullName evidence="1">Uncharacterized protein</fullName>
    </submittedName>
</protein>
<keyword evidence="2" id="KW-1185">Reference proteome</keyword>
<gene>
    <name evidence="1" type="ORF">N7494_003307</name>
</gene>
<name>A0AAD6CYE6_9EURO</name>
<dbReference type="EMBL" id="JAQIZZ010000003">
    <property type="protein sequence ID" value="KAJ5545722.1"/>
    <property type="molecule type" value="Genomic_DNA"/>
</dbReference>
<organism evidence="1 2">
    <name type="scientific">Penicillium frequentans</name>
    <dbReference type="NCBI Taxonomy" id="3151616"/>
    <lineage>
        <taxon>Eukaryota</taxon>
        <taxon>Fungi</taxon>
        <taxon>Dikarya</taxon>
        <taxon>Ascomycota</taxon>
        <taxon>Pezizomycotina</taxon>
        <taxon>Eurotiomycetes</taxon>
        <taxon>Eurotiomycetidae</taxon>
        <taxon>Eurotiales</taxon>
        <taxon>Aspergillaceae</taxon>
        <taxon>Penicillium</taxon>
    </lineage>
</organism>
<accession>A0AAD6CYE6</accession>
<evidence type="ECO:0000313" key="2">
    <source>
        <dbReference type="Proteomes" id="UP001220324"/>
    </source>
</evidence>
<reference evidence="1 2" key="1">
    <citation type="journal article" date="2023" name="IMA Fungus">
        <title>Comparative genomic study of the Penicillium genus elucidates a diverse pangenome and 15 lateral gene transfer events.</title>
        <authorList>
            <person name="Petersen C."/>
            <person name="Sorensen T."/>
            <person name="Nielsen M.R."/>
            <person name="Sondergaard T.E."/>
            <person name="Sorensen J.L."/>
            <person name="Fitzpatrick D.A."/>
            <person name="Frisvad J.C."/>
            <person name="Nielsen K.L."/>
        </authorList>
    </citation>
    <scope>NUCLEOTIDE SEQUENCE [LARGE SCALE GENOMIC DNA]</scope>
    <source>
        <strain evidence="1 2">IBT 35679</strain>
    </source>
</reference>
<dbReference type="AlphaFoldDB" id="A0AAD6CYE6"/>
<evidence type="ECO:0000313" key="1">
    <source>
        <dbReference type="EMBL" id="KAJ5545722.1"/>
    </source>
</evidence>
<proteinExistence type="predicted"/>
<sequence length="369" mass="43403">MTDLMLGMDDWDDGGVPLTYFHHFIAFEPLPLQEKDLNMDLSVFMNLSLEIKRIIFNLCDPPTIFRLMQTSSFIRRECADIFWKNDIWYRPHRACPFLKPIHHCPEFASRVKQVEFELPHFLNFRQQPDRTFQKFWNTLQKRFPSAQAFVLIYDYLWTSHLPPSTVNSEEYLAIYELVASAPLGITTRVAKRHSDWPGHILYQVQPTLWTVVEDPWVPMRVVLPARRVPHDLPLHNYLVHERSLYCCIRQQIGREWLIQQTYALHSPDDNGEELKCSQPDCDFTVAEWWKFEAHHSTIHGYNKRDIYGMFPYHPDTAAKMKATIDEKGHRMATEFSNIAILEDTNVETKRLGKSNLKPFSSLMECSKGD</sequence>
<comment type="caution">
    <text evidence="1">The sequence shown here is derived from an EMBL/GenBank/DDBJ whole genome shotgun (WGS) entry which is preliminary data.</text>
</comment>